<evidence type="ECO:0000256" key="1">
    <source>
        <dbReference type="PROSITE-ProRule" id="PRU00325"/>
    </source>
</evidence>
<reference evidence="3 4" key="1">
    <citation type="submission" date="2019-05" db="EMBL/GenBank/DDBJ databases">
        <authorList>
            <consortium name="Science for Life Laboratories"/>
        </authorList>
    </citation>
    <scope>NUCLEOTIDE SEQUENCE [LARGE SCALE GENOMIC DNA]</scope>
    <source>
        <strain evidence="3">Soil9</strain>
    </source>
</reference>
<keyword evidence="1" id="KW-0862">Zinc</keyword>
<feature type="domain" description="SWIM-type" evidence="2">
    <location>
        <begin position="61"/>
        <end position="95"/>
    </location>
</feature>
<name>A0A6P2D155_9BACT</name>
<keyword evidence="1" id="KW-0479">Metal-binding</keyword>
<evidence type="ECO:0000313" key="4">
    <source>
        <dbReference type="Proteomes" id="UP000464178"/>
    </source>
</evidence>
<keyword evidence="1" id="KW-0863">Zinc-finger</keyword>
<dbReference type="InterPro" id="IPR007527">
    <property type="entry name" value="Znf_SWIM"/>
</dbReference>
<dbReference type="RefSeq" id="WP_162669342.1">
    <property type="nucleotide sequence ID" value="NZ_LR593886.1"/>
</dbReference>
<proteinExistence type="predicted"/>
<dbReference type="PROSITE" id="PS50966">
    <property type="entry name" value="ZF_SWIM"/>
    <property type="match status" value="1"/>
</dbReference>
<keyword evidence="4" id="KW-1185">Reference proteome</keyword>
<evidence type="ECO:0000259" key="2">
    <source>
        <dbReference type="PROSITE" id="PS50966"/>
    </source>
</evidence>
<dbReference type="KEGG" id="gms:SOIL9_28610"/>
<dbReference type="Proteomes" id="UP000464178">
    <property type="component" value="Chromosome"/>
</dbReference>
<dbReference type="GO" id="GO:0008270">
    <property type="term" value="F:zinc ion binding"/>
    <property type="evidence" value="ECO:0007669"/>
    <property type="project" value="UniProtKB-KW"/>
</dbReference>
<dbReference type="EMBL" id="LR593886">
    <property type="protein sequence ID" value="VTR94853.1"/>
    <property type="molecule type" value="Genomic_DNA"/>
</dbReference>
<dbReference type="AlphaFoldDB" id="A0A6P2D155"/>
<organism evidence="3 4">
    <name type="scientific">Gemmata massiliana</name>
    <dbReference type="NCBI Taxonomy" id="1210884"/>
    <lineage>
        <taxon>Bacteria</taxon>
        <taxon>Pseudomonadati</taxon>
        <taxon>Planctomycetota</taxon>
        <taxon>Planctomycetia</taxon>
        <taxon>Gemmatales</taxon>
        <taxon>Gemmataceae</taxon>
        <taxon>Gemmata</taxon>
    </lineage>
</organism>
<sequence>MENVKAPTRTIRLIRPPNTDGVGVFCLDIDGKCQFYTFLEIRCEIGGRGFAVHRLGQGELYHVRVGAPEDRSCECLGFLRWGRCKHVAGLAALIKKGELPTRL</sequence>
<protein>
    <submittedName>
        <fullName evidence="3">E3 ubiquitin-protein ligase zswim2</fullName>
    </submittedName>
</protein>
<gene>
    <name evidence="3" type="ORF">SOIL9_28610</name>
</gene>
<accession>A0A6P2D155</accession>
<evidence type="ECO:0000313" key="3">
    <source>
        <dbReference type="EMBL" id="VTR94853.1"/>
    </source>
</evidence>